<protein>
    <submittedName>
        <fullName evidence="11">CRISPR-associated helicase/endonuclease Cas3</fullName>
    </submittedName>
</protein>
<dbReference type="Pfam" id="PF04851">
    <property type="entry name" value="ResIII"/>
    <property type="match status" value="1"/>
</dbReference>
<gene>
    <name evidence="11" type="ORF">GCM10010319_47190</name>
</gene>
<evidence type="ECO:0000256" key="2">
    <source>
        <dbReference type="ARBA" id="ARBA00009046"/>
    </source>
</evidence>
<dbReference type="SMART" id="SM00487">
    <property type="entry name" value="DEXDc"/>
    <property type="match status" value="1"/>
</dbReference>
<keyword evidence="3" id="KW-0540">Nuclease</keyword>
<dbReference type="EMBL" id="BAAABW010000026">
    <property type="protein sequence ID" value="GAA0363947.1"/>
    <property type="molecule type" value="Genomic_DNA"/>
</dbReference>
<evidence type="ECO:0000256" key="4">
    <source>
        <dbReference type="ARBA" id="ARBA00022723"/>
    </source>
</evidence>
<dbReference type="Pfam" id="PF22590">
    <property type="entry name" value="Cas3-like_C_2"/>
    <property type="match status" value="1"/>
</dbReference>
<dbReference type="CDD" id="cd09641">
    <property type="entry name" value="Cas3''_I"/>
    <property type="match status" value="1"/>
</dbReference>
<evidence type="ECO:0000256" key="7">
    <source>
        <dbReference type="ARBA" id="ARBA00022806"/>
    </source>
</evidence>
<evidence type="ECO:0000259" key="10">
    <source>
        <dbReference type="PROSITE" id="PS51643"/>
    </source>
</evidence>
<keyword evidence="12" id="KW-1185">Reference proteome</keyword>
<dbReference type="Proteomes" id="UP001500063">
    <property type="component" value="Unassembled WGS sequence"/>
</dbReference>
<keyword evidence="7" id="KW-0347">Helicase</keyword>
<dbReference type="PANTHER" id="PTHR47963:SF9">
    <property type="entry name" value="CRISPR-ASSOCIATED ENDONUCLEASE_HELICASE CAS3"/>
    <property type="match status" value="1"/>
</dbReference>
<feature type="domain" description="HD Cas3-type" evidence="10">
    <location>
        <begin position="17"/>
        <end position="211"/>
    </location>
</feature>
<evidence type="ECO:0000256" key="9">
    <source>
        <dbReference type="ARBA" id="ARBA00023118"/>
    </source>
</evidence>
<evidence type="ECO:0000256" key="1">
    <source>
        <dbReference type="ARBA" id="ARBA00006847"/>
    </source>
</evidence>
<accession>A0ABN0XHL9</accession>
<evidence type="ECO:0000256" key="3">
    <source>
        <dbReference type="ARBA" id="ARBA00022722"/>
    </source>
</evidence>
<organism evidence="11 12">
    <name type="scientific">Streptomyces blastmyceticus</name>
    <dbReference type="NCBI Taxonomy" id="68180"/>
    <lineage>
        <taxon>Bacteria</taxon>
        <taxon>Bacillati</taxon>
        <taxon>Actinomycetota</taxon>
        <taxon>Actinomycetes</taxon>
        <taxon>Kitasatosporales</taxon>
        <taxon>Streptomycetaceae</taxon>
        <taxon>Streptomyces</taxon>
    </lineage>
</organism>
<dbReference type="InterPro" id="IPR027417">
    <property type="entry name" value="P-loop_NTPase"/>
</dbReference>
<evidence type="ECO:0000256" key="5">
    <source>
        <dbReference type="ARBA" id="ARBA00022741"/>
    </source>
</evidence>
<keyword evidence="8" id="KW-0067">ATP-binding</keyword>
<dbReference type="NCBIfam" id="TIGR01596">
    <property type="entry name" value="cas3_HD"/>
    <property type="match status" value="1"/>
</dbReference>
<keyword evidence="6" id="KW-0378">Hydrolase</keyword>
<dbReference type="InterPro" id="IPR006935">
    <property type="entry name" value="Helicase/UvrB_N"/>
</dbReference>
<dbReference type="NCBIfam" id="TIGR01587">
    <property type="entry name" value="cas3_core"/>
    <property type="match status" value="1"/>
</dbReference>
<evidence type="ECO:0000256" key="6">
    <source>
        <dbReference type="ARBA" id="ARBA00022801"/>
    </source>
</evidence>
<dbReference type="InterPro" id="IPR050547">
    <property type="entry name" value="DEAD_box_RNA_helicases"/>
</dbReference>
<comment type="caution">
    <text evidence="11">The sequence shown here is derived from an EMBL/GenBank/DDBJ whole genome shotgun (WGS) entry which is preliminary data.</text>
</comment>
<reference evidence="11 12" key="1">
    <citation type="journal article" date="2019" name="Int. J. Syst. Evol. Microbiol.">
        <title>The Global Catalogue of Microorganisms (GCM) 10K type strain sequencing project: providing services to taxonomists for standard genome sequencing and annotation.</title>
        <authorList>
            <consortium name="The Broad Institute Genomics Platform"/>
            <consortium name="The Broad Institute Genome Sequencing Center for Infectious Disease"/>
            <person name="Wu L."/>
            <person name="Ma J."/>
        </authorList>
    </citation>
    <scope>NUCLEOTIDE SEQUENCE [LARGE SCALE GENOMIC DNA]</scope>
    <source>
        <strain evidence="11 12">JCM 4565</strain>
    </source>
</reference>
<dbReference type="RefSeq" id="WP_344120639.1">
    <property type="nucleotide sequence ID" value="NZ_BAAABW010000026.1"/>
</dbReference>
<dbReference type="InterPro" id="IPR054712">
    <property type="entry name" value="Cas3-like_dom"/>
</dbReference>
<keyword evidence="4" id="KW-0479">Metal-binding</keyword>
<keyword evidence="5" id="KW-0547">Nucleotide-binding</keyword>
<dbReference type="InterPro" id="IPR014001">
    <property type="entry name" value="Helicase_ATP-bd"/>
</dbReference>
<comment type="similarity">
    <text evidence="1">In the N-terminal section; belongs to the CRISPR-associated nuclease Cas3-HD family.</text>
</comment>
<dbReference type="Gene3D" id="3.40.50.300">
    <property type="entry name" value="P-loop containing nucleotide triphosphate hydrolases"/>
    <property type="match status" value="2"/>
</dbReference>
<dbReference type="InterPro" id="IPR038257">
    <property type="entry name" value="CRISPR-assoc_Cas3_HD_sf"/>
</dbReference>
<dbReference type="InterPro" id="IPR001650">
    <property type="entry name" value="Helicase_C-like"/>
</dbReference>
<evidence type="ECO:0000313" key="12">
    <source>
        <dbReference type="Proteomes" id="UP001500063"/>
    </source>
</evidence>
<name>A0ABN0XHL9_9ACTN</name>
<keyword evidence="9" id="KW-0051">Antiviral defense</keyword>
<dbReference type="InterPro" id="IPR006483">
    <property type="entry name" value="CRISPR-assoc_Cas3_HD"/>
</dbReference>
<proteinExistence type="inferred from homology"/>
<evidence type="ECO:0000256" key="8">
    <source>
        <dbReference type="ARBA" id="ARBA00022840"/>
    </source>
</evidence>
<dbReference type="Gene3D" id="1.10.3210.30">
    <property type="match status" value="1"/>
</dbReference>
<dbReference type="InterPro" id="IPR006474">
    <property type="entry name" value="Helicase_Cas3_CRISPR-ass_core"/>
</dbReference>
<evidence type="ECO:0000313" key="11">
    <source>
        <dbReference type="EMBL" id="GAA0363947.1"/>
    </source>
</evidence>
<sequence length="729" mass="79477">MDLPDPRIAGKQRGLLPPGTTYPLGCHLADTAAIAGSLWDAFLTPAQRRLIADSWAVNAEHARTLLMLAAGLHDLGKSTPCCQYDQLQLPSLGEGFAHAADREPLPHAYASGITVPQLLTRLGWELDDAAVQLGQIVAGHHGNFPAMPPAFELEHPHDLDTRLGTGRWDTERTALTRLVHSLIGRPSPPRRAAEVLPAALVAAVVVLADRLASPTRASQWVRARLAEWRQDPHWQRHYQRAVSQAPNTVAAEGLTPAHWAPLRTFTDTFHVTPRPLQHDVAQQLSALAQGPGLLLIADMTGNGKTETAFYAGRLMAEAAGSSGLAVLLPTRATAEAMYLRLRDFVRDQTTPAAPVTLVHGTAWLNTDYNPDHGTEGHSTYPTEWMRQRLLGLLATGGMAATWDQAALAALPTAHNAVRLLGLSNKTVIIDEAHSYDAYGQTITRALLALLGALRVPVILMSATLTTATATTLANAYLTGAGRPETNQLELPYPGWAYVDATTGRSHVSKALVNHERERSLLVTHQRVRYTHNPTVPTGRAAQLLAQLRPLTEHGDGAVMIVCNTVDDAQRTHQLLAPSLTTGIGLLHARMPRWQRDHTTQRLQQQLGRHGHRQPGPFALIATQIAEQSLDVDFDLVISDLAPIDYLIQRAGRCWRHHRPRPPWTHSPRLHILVPAGPLPPPHWGTKPGVYYGHLLQQTAAALSCLSEGRLHEPGDVQHLIETVYANDSA</sequence>
<comment type="similarity">
    <text evidence="2">In the central section; belongs to the CRISPR-associated helicase Cas3 family.</text>
</comment>
<dbReference type="SUPFAM" id="SSF52540">
    <property type="entry name" value="P-loop containing nucleoside triphosphate hydrolases"/>
    <property type="match status" value="1"/>
</dbReference>
<dbReference type="SMART" id="SM00490">
    <property type="entry name" value="HELICc"/>
    <property type="match status" value="1"/>
</dbReference>
<dbReference type="PANTHER" id="PTHR47963">
    <property type="entry name" value="DEAD-BOX ATP-DEPENDENT RNA HELICASE 47, MITOCHONDRIAL"/>
    <property type="match status" value="1"/>
</dbReference>
<dbReference type="PROSITE" id="PS51643">
    <property type="entry name" value="HD_CAS3"/>
    <property type="match status" value="1"/>
</dbReference>
<dbReference type="Pfam" id="PF18019">
    <property type="entry name" value="Cas3_HD"/>
    <property type="match status" value="1"/>
</dbReference>